<name>A0A6A7BZS5_9PEZI</name>
<protein>
    <submittedName>
        <fullName evidence="2">Uncharacterized protein</fullName>
    </submittedName>
</protein>
<reference evidence="2" key="1">
    <citation type="journal article" date="2020" name="Stud. Mycol.">
        <title>101 Dothideomycetes genomes: a test case for predicting lifestyles and emergence of pathogens.</title>
        <authorList>
            <person name="Haridas S."/>
            <person name="Albert R."/>
            <person name="Binder M."/>
            <person name="Bloem J."/>
            <person name="Labutti K."/>
            <person name="Salamov A."/>
            <person name="Andreopoulos B."/>
            <person name="Baker S."/>
            <person name="Barry K."/>
            <person name="Bills G."/>
            <person name="Bluhm B."/>
            <person name="Cannon C."/>
            <person name="Castanera R."/>
            <person name="Culley D."/>
            <person name="Daum C."/>
            <person name="Ezra D."/>
            <person name="Gonzalez J."/>
            <person name="Henrissat B."/>
            <person name="Kuo A."/>
            <person name="Liang C."/>
            <person name="Lipzen A."/>
            <person name="Lutzoni F."/>
            <person name="Magnuson J."/>
            <person name="Mondo S."/>
            <person name="Nolan M."/>
            <person name="Ohm R."/>
            <person name="Pangilinan J."/>
            <person name="Park H.-J."/>
            <person name="Ramirez L."/>
            <person name="Alfaro M."/>
            <person name="Sun H."/>
            <person name="Tritt A."/>
            <person name="Yoshinaga Y."/>
            <person name="Zwiers L.-H."/>
            <person name="Turgeon B."/>
            <person name="Goodwin S."/>
            <person name="Spatafora J."/>
            <person name="Crous P."/>
            <person name="Grigoriev I."/>
        </authorList>
    </citation>
    <scope>NUCLEOTIDE SEQUENCE</scope>
    <source>
        <strain evidence="2">CBS 480.64</strain>
    </source>
</reference>
<feature type="region of interest" description="Disordered" evidence="1">
    <location>
        <begin position="1"/>
        <end position="29"/>
    </location>
</feature>
<accession>A0A6A7BZS5</accession>
<feature type="region of interest" description="Disordered" evidence="1">
    <location>
        <begin position="127"/>
        <end position="249"/>
    </location>
</feature>
<dbReference type="OrthoDB" id="5339076at2759"/>
<organism evidence="2 3">
    <name type="scientific">Piedraia hortae CBS 480.64</name>
    <dbReference type="NCBI Taxonomy" id="1314780"/>
    <lineage>
        <taxon>Eukaryota</taxon>
        <taxon>Fungi</taxon>
        <taxon>Dikarya</taxon>
        <taxon>Ascomycota</taxon>
        <taxon>Pezizomycotina</taxon>
        <taxon>Dothideomycetes</taxon>
        <taxon>Dothideomycetidae</taxon>
        <taxon>Capnodiales</taxon>
        <taxon>Piedraiaceae</taxon>
        <taxon>Piedraia</taxon>
    </lineage>
</organism>
<evidence type="ECO:0000313" key="2">
    <source>
        <dbReference type="EMBL" id="KAF2860175.1"/>
    </source>
</evidence>
<sequence length="726" mass="79994">MAATAFSALSIPCLPDDSMDLSSPGRQSDHDEIVLDFDEAENCNEAEGERMLTDSEPTQPMADVDDVMYDDDEPADETMMQEAMDEAANEATVEDEELIDFEDDPLTEALIQQGMALRTMTEAGMTLPEIEKRETTPPAPALESRLRTLTPEQHSSPPRTEVANISDHSDVRQEGHEIGITDSRAHSDEVQPSHKRGDGEGASREGEDVQKHHSDDQQRLWTDSETKQFSLPVCRTPDNPAETPGSPTDTGLHPMIICCGELTLPLFKSKHQINGLLTDDNLANLSLNELIRHCKKKLVRRIGSFSEEFDTNLAFGSLGLSVSETSSAAFQYSLHDVLEIYLKLHQNDDTGDAPCLSLTLAQDPFISHFAFLKQAVELGQGMSSLLPPDDSELDEQNNAEDHDAYYNDGVDSFGENPLRERAYEPDQDATLHEVWFEDSAKDEVEHAELQSEASQLEGVSTVGVKVLEGQSAVSHIEVAAVEPEAQAPPIADIRTAVFKADDTVNDNQAGGENAVISGEHDDESIIFLGDEPVTHISDGHGSRTNVEHHEEDDGLHVPQPGSTDMYTGVEEHLTTTNANRRTDDSAQPQVHDDAKAPEYPQGVEYADEHTHQDLPDEEVELYQSAIDVFDTPAEHTKIGSNETSGNDLLDFDGEEDVDEAQELQQKYAEDIIDFDDDEDEIPYPTTANVPAKTTQTKLDSPLGKRPFECSEEGDDNKHNSKKSRPS</sequence>
<dbReference type="Pfam" id="PF10336">
    <property type="entry name" value="DUF2420"/>
    <property type="match status" value="1"/>
</dbReference>
<feature type="compositionally biased region" description="Polar residues" evidence="1">
    <location>
        <begin position="685"/>
        <end position="698"/>
    </location>
</feature>
<feature type="compositionally biased region" description="Basic and acidic residues" evidence="1">
    <location>
        <begin position="537"/>
        <end position="555"/>
    </location>
</feature>
<dbReference type="InterPro" id="IPR018822">
    <property type="entry name" value="UPF0646"/>
</dbReference>
<evidence type="ECO:0000313" key="3">
    <source>
        <dbReference type="Proteomes" id="UP000799421"/>
    </source>
</evidence>
<dbReference type="EMBL" id="MU005984">
    <property type="protein sequence ID" value="KAF2860175.1"/>
    <property type="molecule type" value="Genomic_DNA"/>
</dbReference>
<feature type="compositionally biased region" description="Basic and acidic residues" evidence="1">
    <location>
        <begin position="580"/>
        <end position="595"/>
    </location>
</feature>
<feature type="region of interest" description="Disordered" evidence="1">
    <location>
        <begin position="535"/>
        <end position="595"/>
    </location>
</feature>
<gene>
    <name evidence="2" type="ORF">K470DRAFT_258144</name>
</gene>
<dbReference type="AlphaFoldDB" id="A0A6A7BZS5"/>
<dbReference type="Proteomes" id="UP000799421">
    <property type="component" value="Unassembled WGS sequence"/>
</dbReference>
<feature type="compositionally biased region" description="Basic and acidic residues" evidence="1">
    <location>
        <begin position="167"/>
        <end position="226"/>
    </location>
</feature>
<feature type="region of interest" description="Disordered" evidence="1">
    <location>
        <begin position="676"/>
        <end position="726"/>
    </location>
</feature>
<evidence type="ECO:0000256" key="1">
    <source>
        <dbReference type="SAM" id="MobiDB-lite"/>
    </source>
</evidence>
<proteinExistence type="predicted"/>
<keyword evidence="3" id="KW-1185">Reference proteome</keyword>
<feature type="region of interest" description="Disordered" evidence="1">
    <location>
        <begin position="46"/>
        <end position="71"/>
    </location>
</feature>